<evidence type="ECO:0000313" key="1">
    <source>
        <dbReference type="EMBL" id="SFV59630.1"/>
    </source>
</evidence>
<organism evidence="1">
    <name type="scientific">hydrothermal vent metagenome</name>
    <dbReference type="NCBI Taxonomy" id="652676"/>
    <lineage>
        <taxon>unclassified sequences</taxon>
        <taxon>metagenomes</taxon>
        <taxon>ecological metagenomes</taxon>
    </lineage>
</organism>
<reference evidence="1" key="1">
    <citation type="submission" date="2016-10" db="EMBL/GenBank/DDBJ databases">
        <authorList>
            <person name="de Groot N.N."/>
        </authorList>
    </citation>
    <scope>NUCLEOTIDE SEQUENCE</scope>
</reference>
<dbReference type="AlphaFoldDB" id="A0A1W1C1C5"/>
<name>A0A1W1C1C5_9ZZZZ</name>
<protein>
    <submittedName>
        <fullName evidence="1">Uncharacterized protein</fullName>
    </submittedName>
</protein>
<proteinExistence type="predicted"/>
<dbReference type="EMBL" id="FPHN01000104">
    <property type="protein sequence ID" value="SFV59630.1"/>
    <property type="molecule type" value="Genomic_DNA"/>
</dbReference>
<sequence length="37" mass="4351">MKQNKIRAIKLSERVTIFKKSDLDAFISSRIIDEVEK</sequence>
<accession>A0A1W1C1C5</accession>
<gene>
    <name evidence="1" type="ORF">MNB_SV-14-1137</name>
</gene>